<dbReference type="RefSeq" id="WP_289600500.1">
    <property type="nucleotide sequence ID" value="NZ_JAUDCL010000028.1"/>
</dbReference>
<keyword evidence="3" id="KW-0067">ATP-binding</keyword>
<evidence type="ECO:0000256" key="1">
    <source>
        <dbReference type="ARBA" id="ARBA00022679"/>
    </source>
</evidence>
<evidence type="ECO:0000313" key="6">
    <source>
        <dbReference type="Proteomes" id="UP001529380"/>
    </source>
</evidence>
<protein>
    <submittedName>
        <fullName evidence="5">ATP:cob(I)alamin adenosyltransferase</fullName>
        <ecNumber evidence="5">2.5.1.17</ecNumber>
    </submittedName>
</protein>
<dbReference type="Gene3D" id="1.20.1200.10">
    <property type="entry name" value="Cobalamin adenosyltransferase-like"/>
    <property type="match status" value="1"/>
</dbReference>
<organism evidence="5 6">
    <name type="scientific">Allofournierella massiliensis</name>
    <dbReference type="NCBI Taxonomy" id="1650663"/>
    <lineage>
        <taxon>Bacteria</taxon>
        <taxon>Bacillati</taxon>
        <taxon>Bacillota</taxon>
        <taxon>Clostridia</taxon>
        <taxon>Eubacteriales</taxon>
        <taxon>Oscillospiraceae</taxon>
        <taxon>Allofournierella</taxon>
    </lineage>
</organism>
<dbReference type="Pfam" id="PF01923">
    <property type="entry name" value="Cob_adeno_trans"/>
    <property type="match status" value="1"/>
</dbReference>
<dbReference type="GO" id="GO:0008817">
    <property type="term" value="F:corrinoid adenosyltransferase activity"/>
    <property type="evidence" value="ECO:0007669"/>
    <property type="project" value="UniProtKB-EC"/>
</dbReference>
<dbReference type="Proteomes" id="UP001529380">
    <property type="component" value="Unassembled WGS sequence"/>
</dbReference>
<keyword evidence="1 5" id="KW-0808">Transferase</keyword>
<evidence type="ECO:0000256" key="2">
    <source>
        <dbReference type="ARBA" id="ARBA00022741"/>
    </source>
</evidence>
<keyword evidence="6" id="KW-1185">Reference proteome</keyword>
<dbReference type="InterPro" id="IPR036451">
    <property type="entry name" value="CblAdoTrfase-like_sf"/>
</dbReference>
<dbReference type="EMBL" id="JAUDCL010000028">
    <property type="protein sequence ID" value="MDM8202126.1"/>
    <property type="molecule type" value="Genomic_DNA"/>
</dbReference>
<name>A0ABT7UTA6_9FIRM</name>
<evidence type="ECO:0000259" key="4">
    <source>
        <dbReference type="Pfam" id="PF01923"/>
    </source>
</evidence>
<reference evidence="5 6" key="3">
    <citation type="submission" date="2023-06" db="EMBL/GenBank/DDBJ databases">
        <authorList>
            <person name="Zeman M."/>
            <person name="Kubasova T."/>
            <person name="Jahodarova E."/>
            <person name="Nykrynova M."/>
            <person name="Rychlik I."/>
        </authorList>
    </citation>
    <scope>NUCLEOTIDE SEQUENCE [LARGE SCALE GENOMIC DNA]</scope>
    <source>
        <strain evidence="5 6">ET340</strain>
    </source>
</reference>
<proteinExistence type="predicted"/>
<dbReference type="InterPro" id="IPR016030">
    <property type="entry name" value="CblAdoTrfase-like"/>
</dbReference>
<dbReference type="EC" id="2.5.1.17" evidence="5"/>
<comment type="caution">
    <text evidence="5">The sequence shown here is derived from an EMBL/GenBank/DDBJ whole genome shotgun (WGS) entry which is preliminary data.</text>
</comment>
<keyword evidence="2" id="KW-0547">Nucleotide-binding</keyword>
<reference evidence="5 6" key="2">
    <citation type="submission" date="2023-06" db="EMBL/GenBank/DDBJ databases">
        <title>Identification and characterization of horizontal gene transfer across gut microbiota members of farm animals based on homology search.</title>
        <authorList>
            <person name="Schwarzerova J."/>
            <person name="Nykrynova M."/>
            <person name="Jureckova K."/>
            <person name="Cejkova D."/>
            <person name="Rychlik I."/>
        </authorList>
    </citation>
    <scope>NUCLEOTIDE SEQUENCE [LARGE SCALE GENOMIC DNA]</scope>
    <source>
        <strain evidence="5 6">ET340</strain>
    </source>
</reference>
<evidence type="ECO:0000256" key="3">
    <source>
        <dbReference type="ARBA" id="ARBA00022840"/>
    </source>
</evidence>
<evidence type="ECO:0000313" key="5">
    <source>
        <dbReference type="EMBL" id="MDM8202126.1"/>
    </source>
</evidence>
<sequence length="172" mass="19671">MELYHSPWEAYPFLSDAPEDLRCDFELLTDEIASRTGLLRSQVEDNVLRTELLRVCGLIYHANPTLRTRFTVTPEEIQWLADATERLRIQSEGRCTRFVLPQGCTAACTAHLLRVQCKALVRLLYRHDHQGHPVEPALLDLANLLSGYFFLLALVLNAQAGQEEAEFISRNY</sequence>
<accession>A0ABT7UTA6</accession>
<reference evidence="6" key="1">
    <citation type="submission" date="2023-06" db="EMBL/GenBank/DDBJ databases">
        <title>Identification and characterization of horizontal gene transfer across gut microbiota members of farm animals based on homology search.</title>
        <authorList>
            <person name="Zeman M."/>
            <person name="Kubasova T."/>
            <person name="Jahodarova E."/>
            <person name="Nykrynova M."/>
            <person name="Rychlik I."/>
        </authorList>
    </citation>
    <scope>NUCLEOTIDE SEQUENCE [LARGE SCALE GENOMIC DNA]</scope>
    <source>
        <strain evidence="6">ET340</strain>
    </source>
</reference>
<feature type="domain" description="Cobalamin adenosyltransferase-like" evidence="4">
    <location>
        <begin position="29"/>
        <end position="155"/>
    </location>
</feature>
<dbReference type="SUPFAM" id="SSF89028">
    <property type="entry name" value="Cobalamin adenosyltransferase-like"/>
    <property type="match status" value="1"/>
</dbReference>
<gene>
    <name evidence="5" type="ORF">QUW08_12620</name>
</gene>